<feature type="transmembrane region" description="Helical" evidence="10">
    <location>
        <begin position="237"/>
        <end position="260"/>
    </location>
</feature>
<evidence type="ECO:0000313" key="12">
    <source>
        <dbReference type="EMBL" id="CAP19988.1"/>
    </source>
</evidence>
<keyword evidence="6 10" id="KW-0472">Membrane</keyword>
<dbReference type="EMBL" id="AM905317">
    <property type="protein sequence ID" value="CAP19988.1"/>
    <property type="molecule type" value="Genomic_DNA"/>
</dbReference>
<evidence type="ECO:0000256" key="8">
    <source>
        <dbReference type="ARBA" id="ARBA00023180"/>
    </source>
</evidence>
<keyword evidence="9 10" id="KW-0807">Transducer</keyword>
<dbReference type="PROSITE" id="PS00237">
    <property type="entry name" value="G_PROTEIN_RECEP_F1_1"/>
    <property type="match status" value="1"/>
</dbReference>
<organism evidence="12">
    <name type="scientific">Magallana gigas</name>
    <name type="common">Pacific oyster</name>
    <name type="synonym">Crassostrea gigas</name>
    <dbReference type="NCBI Taxonomy" id="29159"/>
    <lineage>
        <taxon>Eukaryota</taxon>
        <taxon>Metazoa</taxon>
        <taxon>Spiralia</taxon>
        <taxon>Lophotrochozoa</taxon>
        <taxon>Mollusca</taxon>
        <taxon>Bivalvia</taxon>
        <taxon>Autobranchia</taxon>
        <taxon>Pteriomorphia</taxon>
        <taxon>Ostreida</taxon>
        <taxon>Ostreoidea</taxon>
        <taxon>Ostreidae</taxon>
        <taxon>Magallana</taxon>
    </lineage>
</organism>
<dbReference type="InterPro" id="IPR000276">
    <property type="entry name" value="GPCR_Rhodpsn"/>
</dbReference>
<evidence type="ECO:0000259" key="11">
    <source>
        <dbReference type="PROSITE" id="PS50262"/>
    </source>
</evidence>
<dbReference type="PROSITE" id="PS50262">
    <property type="entry name" value="G_PROTEIN_RECEP_F1_2"/>
    <property type="match status" value="1"/>
</dbReference>
<dbReference type="Pfam" id="PF00001">
    <property type="entry name" value="7tm_1"/>
    <property type="match status" value="1"/>
</dbReference>
<dbReference type="PANTHER" id="PTHR24241:SF59">
    <property type="entry name" value="ADIPOKINETIC HORMONE RECEPTOR, ISOFORM C"/>
    <property type="match status" value="1"/>
</dbReference>
<feature type="transmembrane region" description="Helical" evidence="10">
    <location>
        <begin position="73"/>
        <end position="95"/>
    </location>
</feature>
<dbReference type="PANTHER" id="PTHR24241">
    <property type="entry name" value="NEUROPEPTIDE RECEPTOR-RELATED G-PROTEIN COUPLED RECEPTOR"/>
    <property type="match status" value="1"/>
</dbReference>
<feature type="transmembrane region" description="Helical" evidence="10">
    <location>
        <begin position="186"/>
        <end position="208"/>
    </location>
</feature>
<evidence type="ECO:0000256" key="5">
    <source>
        <dbReference type="ARBA" id="ARBA00023040"/>
    </source>
</evidence>
<dbReference type="AlphaFoldDB" id="B1GVI6"/>
<comment type="similarity">
    <text evidence="10">Belongs to the G-protein coupled receptor 1 family. Vasopressin/oxytocin receptor subfamily.</text>
</comment>
<proteinExistence type="inferred from homology"/>
<evidence type="ECO:0000256" key="7">
    <source>
        <dbReference type="ARBA" id="ARBA00023170"/>
    </source>
</evidence>
<dbReference type="InterPro" id="IPR001817">
    <property type="entry name" value="Vasoprsn_rcpt"/>
</dbReference>
<dbReference type="HOGENOM" id="CLU_009579_29_4_1"/>
<reference evidence="12" key="1">
    <citation type="submission" date="2007-11" db="EMBL/GenBank/DDBJ databases">
        <title>Alternative slicing of Crassostrea gnrhr gene generates multiple GnRH-like receptor variants.</title>
        <authorList>
            <person name="Rodet F."/>
            <person name="Favrel P."/>
        </authorList>
    </citation>
    <scope>NUCLEOTIDE SEQUENCE</scope>
</reference>
<evidence type="ECO:0000256" key="9">
    <source>
        <dbReference type="ARBA" id="ARBA00023224"/>
    </source>
</evidence>
<evidence type="ECO:0000256" key="1">
    <source>
        <dbReference type="ARBA" id="ARBA00004651"/>
    </source>
</evidence>
<dbReference type="Gene3D" id="1.20.1070.10">
    <property type="entry name" value="Rhodopsin 7-helix transmembrane proteins"/>
    <property type="match status" value="1"/>
</dbReference>
<feature type="domain" description="G-protein coupled receptors family 1 profile" evidence="11">
    <location>
        <begin position="86"/>
        <end position="304"/>
    </location>
</feature>
<dbReference type="GO" id="GO:0032870">
    <property type="term" value="P:cellular response to hormone stimulus"/>
    <property type="evidence" value="ECO:0007669"/>
    <property type="project" value="TreeGrafter"/>
</dbReference>
<dbReference type="GO" id="GO:0005886">
    <property type="term" value="C:plasma membrane"/>
    <property type="evidence" value="ECO:0007669"/>
    <property type="project" value="UniProtKB-SubCell"/>
</dbReference>
<evidence type="ECO:0000256" key="6">
    <source>
        <dbReference type="ARBA" id="ARBA00023136"/>
    </source>
</evidence>
<dbReference type="SUPFAM" id="SSF81321">
    <property type="entry name" value="Family A G protein-coupled receptor-like"/>
    <property type="match status" value="1"/>
</dbReference>
<sequence>MNSDADADTTIRFNQSSLYEDVYSTAPNDGVLLMKFTCENGFDEFQKNGSCQNNTTEMLPMDLVFTDENMVTIVAYTCMFIVAACGNLTVFITLFRNRNIKSRVNQFIFHLSIADLVVTFIMLPLEIIWNITVAWKAGDPACRILMFFRILGLYLSSFILVTISLDRYFAIVHPLSLNDADKRGRIMLILAWCFSIVASIPQSVIFHVETHPKYRTFRQCVTFNFFPSHNHELAYNLFNLITLYALPLLIITTSYSLILWEISKKTKQCKEETKCLSTRSRLRRSSVGNMERARIRTLKMTLVIGFCQSARPQGTEGAFSFRCVQLMHGSYCLWMFTINFKREFVRCCCCLKTSWKRHKLQRLTGKFQTSTGVQRGPLSHTASNNSCRSLPGTNVVKFFDDAAICGNGGSPVLSRDLLKPKLDTGSRRANVNNFMKVNLPALEKSVTMDKH</sequence>
<keyword evidence="5 10" id="KW-0297">G-protein coupled receptor</keyword>
<gene>
    <name evidence="12" type="primary">gnrhr</name>
</gene>
<feature type="transmembrane region" description="Helical" evidence="10">
    <location>
        <begin position="144"/>
        <end position="165"/>
    </location>
</feature>
<evidence type="ECO:0000256" key="4">
    <source>
        <dbReference type="ARBA" id="ARBA00022989"/>
    </source>
</evidence>
<keyword evidence="4 10" id="KW-1133">Transmembrane helix</keyword>
<dbReference type="GO" id="GO:0042277">
    <property type="term" value="F:peptide binding"/>
    <property type="evidence" value="ECO:0007669"/>
    <property type="project" value="TreeGrafter"/>
</dbReference>
<protein>
    <submittedName>
        <fullName evidence="12">G protein coupled receptor</fullName>
    </submittedName>
</protein>
<name>B1GVI6_MAGGI</name>
<dbReference type="PRINTS" id="PR00896">
    <property type="entry name" value="VASOPRESSINR"/>
</dbReference>
<dbReference type="InterPro" id="IPR017452">
    <property type="entry name" value="GPCR_Rhodpsn_7TM"/>
</dbReference>
<dbReference type="PRINTS" id="PR00237">
    <property type="entry name" value="GPCRRHODOPSN"/>
</dbReference>
<accession>B1GVI6</accession>
<keyword evidence="3 10" id="KW-0812">Transmembrane</keyword>
<comment type="caution">
    <text evidence="10">Lacks conserved residue(s) required for the propagation of feature annotation.</text>
</comment>
<evidence type="ECO:0000256" key="3">
    <source>
        <dbReference type="ARBA" id="ARBA00022692"/>
    </source>
</evidence>
<keyword evidence="7 10" id="KW-0675">Receptor</keyword>
<comment type="subcellular location">
    <subcellularLocation>
        <location evidence="1 10">Cell membrane</location>
        <topology evidence="1 10">Multi-pass membrane protein</topology>
    </subcellularLocation>
</comment>
<keyword evidence="8 10" id="KW-0325">Glycoprotein</keyword>
<feature type="transmembrane region" description="Helical" evidence="10">
    <location>
        <begin position="107"/>
        <end position="132"/>
    </location>
</feature>
<evidence type="ECO:0000256" key="2">
    <source>
        <dbReference type="ARBA" id="ARBA00022475"/>
    </source>
</evidence>
<dbReference type="GO" id="GO:0005000">
    <property type="term" value="F:vasopressin receptor activity"/>
    <property type="evidence" value="ECO:0007669"/>
    <property type="project" value="InterPro"/>
</dbReference>
<keyword evidence="2" id="KW-1003">Cell membrane</keyword>
<evidence type="ECO:0000256" key="10">
    <source>
        <dbReference type="RuleBase" id="RU046427"/>
    </source>
</evidence>